<comment type="subcellular location">
    <subcellularLocation>
        <location evidence="1">Membrane</location>
        <topology evidence="1">Multi-pass membrane protein</topology>
    </subcellularLocation>
</comment>
<evidence type="ECO:0000256" key="2">
    <source>
        <dbReference type="ARBA" id="ARBA00022692"/>
    </source>
</evidence>
<evidence type="ECO:0000256" key="1">
    <source>
        <dbReference type="ARBA" id="ARBA00004141"/>
    </source>
</evidence>
<keyword evidence="3 6" id="KW-1133">Transmembrane helix</keyword>
<dbReference type="Pfam" id="PF02535">
    <property type="entry name" value="Zip"/>
    <property type="match status" value="1"/>
</dbReference>
<dbReference type="EMBL" id="PDNA01000001">
    <property type="protein sequence ID" value="PGH28145.1"/>
    <property type="molecule type" value="Genomic_DNA"/>
</dbReference>
<feature type="compositionally biased region" description="Basic and acidic residues" evidence="5">
    <location>
        <begin position="152"/>
        <end position="167"/>
    </location>
</feature>
<feature type="transmembrane region" description="Helical" evidence="6">
    <location>
        <begin position="249"/>
        <end position="267"/>
    </location>
</feature>
<dbReference type="AlphaFoldDB" id="A0A2B7Z3G2"/>
<feature type="transmembrane region" description="Helical" evidence="6">
    <location>
        <begin position="279"/>
        <end position="298"/>
    </location>
</feature>
<comment type="caution">
    <text evidence="8">The sequence shown here is derived from an EMBL/GenBank/DDBJ whole genome shotgun (WGS) entry which is preliminary data.</text>
</comment>
<feature type="transmembrane region" description="Helical" evidence="6">
    <location>
        <begin position="452"/>
        <end position="475"/>
    </location>
</feature>
<evidence type="ECO:0008006" key="10">
    <source>
        <dbReference type="Google" id="ProtNLM"/>
    </source>
</evidence>
<feature type="transmembrane region" description="Helical" evidence="6">
    <location>
        <begin position="207"/>
        <end position="228"/>
    </location>
</feature>
<proteinExistence type="predicted"/>
<feature type="transmembrane region" description="Helical" evidence="6">
    <location>
        <begin position="357"/>
        <end position="379"/>
    </location>
</feature>
<dbReference type="GO" id="GO:0005385">
    <property type="term" value="F:zinc ion transmembrane transporter activity"/>
    <property type="evidence" value="ECO:0007669"/>
    <property type="project" value="TreeGrafter"/>
</dbReference>
<evidence type="ECO:0000313" key="9">
    <source>
        <dbReference type="Proteomes" id="UP000224634"/>
    </source>
</evidence>
<keyword evidence="2 6" id="KW-0812">Transmembrane</keyword>
<keyword evidence="4 6" id="KW-0472">Membrane</keyword>
<feature type="transmembrane region" description="Helical" evidence="6">
    <location>
        <begin position="487"/>
        <end position="508"/>
    </location>
</feature>
<protein>
    <recommendedName>
        <fullName evidence="10">ZIP Zinc transporter</fullName>
    </recommendedName>
</protein>
<dbReference type="OrthoDB" id="448280at2759"/>
<dbReference type="PANTHER" id="PTHR11040">
    <property type="entry name" value="ZINC/IRON TRANSPORTER"/>
    <property type="match status" value="1"/>
</dbReference>
<accession>A0A2B7Z3G2</accession>
<feature type="region of interest" description="Disordered" evidence="5">
    <location>
        <begin position="146"/>
        <end position="167"/>
    </location>
</feature>
<name>A0A2B7Z3G2_POLH7</name>
<feature type="transmembrane region" description="Helical" evidence="6">
    <location>
        <begin position="419"/>
        <end position="440"/>
    </location>
</feature>
<gene>
    <name evidence="8" type="ORF">AJ80_00035</name>
</gene>
<evidence type="ECO:0000256" key="3">
    <source>
        <dbReference type="ARBA" id="ARBA00022989"/>
    </source>
</evidence>
<evidence type="ECO:0000256" key="6">
    <source>
        <dbReference type="SAM" id="Phobius"/>
    </source>
</evidence>
<feature type="chain" id="PRO_5012021732" description="ZIP Zinc transporter" evidence="7">
    <location>
        <begin position="30"/>
        <end position="512"/>
    </location>
</feature>
<evidence type="ECO:0000256" key="7">
    <source>
        <dbReference type="SAM" id="SignalP"/>
    </source>
</evidence>
<reference evidence="8 9" key="1">
    <citation type="submission" date="2017-10" db="EMBL/GenBank/DDBJ databases">
        <title>Comparative genomics in systemic dimorphic fungi from Ajellomycetaceae.</title>
        <authorList>
            <person name="Munoz J.F."/>
            <person name="Mcewen J.G."/>
            <person name="Clay O.K."/>
            <person name="Cuomo C.A."/>
        </authorList>
    </citation>
    <scope>NUCLEOTIDE SEQUENCE [LARGE SCALE GENOMIC DNA]</scope>
    <source>
        <strain evidence="8 9">UAMH7299</strain>
    </source>
</reference>
<dbReference type="Proteomes" id="UP000224634">
    <property type="component" value="Unassembled WGS sequence"/>
</dbReference>
<evidence type="ECO:0000256" key="4">
    <source>
        <dbReference type="ARBA" id="ARBA00023136"/>
    </source>
</evidence>
<sequence>MARSRVAMFLTTVPLFLFLLVSTSSFAASQELSACHRHGDVEYCVGPNGEDTPVSTHASAPSTSMAPATASATITSAPQTTAVTACHLHGSTTFCIDGDGHEVQVTGTGTPTSNPPAQFTSCHSHGADQYCVGPNGDGVRVLAAAEPTSTSHEGEHEDEHKDEQPGENCHFHAGVEHCVNEGQSEGGGSSQPSCARRDRDYNIPYRIGSLFAILVTSAIAVFGPILYVRFFSAKLNGVIFTIIKQFGTGIMLSTALIHLFTHAYLMFGSECLGTLEYEATTAAIVLAGIVMSFMIEYLGNRFILSRASGIACHTADDAEPQNRADKGTAEAGVDAQCLSLTNLGHHHHNLVNPDDKLSVMVMECGIVFHSVIIGLTLVVAGDSAYTSLFIVIIFHQMFEGLALGARIASLKLVKTSTKLILASIFAVITPIGMAVGLGVIHKFNGNDRSTIIAIGTLDALSAGILIWASMIDMLSHDWMQGDLRDAGVMRVIVGFTSLVAGMVLMGVLGKWA</sequence>
<organism evidence="8 9">
    <name type="scientific">Polytolypa hystricis (strain UAMH7299)</name>
    <dbReference type="NCBI Taxonomy" id="1447883"/>
    <lineage>
        <taxon>Eukaryota</taxon>
        <taxon>Fungi</taxon>
        <taxon>Dikarya</taxon>
        <taxon>Ascomycota</taxon>
        <taxon>Pezizomycotina</taxon>
        <taxon>Eurotiomycetes</taxon>
        <taxon>Eurotiomycetidae</taxon>
        <taxon>Onygenales</taxon>
        <taxon>Onygenales incertae sedis</taxon>
        <taxon>Polytolypa</taxon>
    </lineage>
</organism>
<dbReference type="GO" id="GO:0005886">
    <property type="term" value="C:plasma membrane"/>
    <property type="evidence" value="ECO:0007669"/>
    <property type="project" value="TreeGrafter"/>
</dbReference>
<feature type="signal peptide" evidence="7">
    <location>
        <begin position="1"/>
        <end position="29"/>
    </location>
</feature>
<evidence type="ECO:0000313" key="8">
    <source>
        <dbReference type="EMBL" id="PGH28145.1"/>
    </source>
</evidence>
<dbReference type="PANTHER" id="PTHR11040:SF44">
    <property type="entry name" value="PROTEIN ZNTC-RELATED"/>
    <property type="match status" value="1"/>
</dbReference>
<keyword evidence="9" id="KW-1185">Reference proteome</keyword>
<keyword evidence="7" id="KW-0732">Signal</keyword>
<feature type="transmembrane region" description="Helical" evidence="6">
    <location>
        <begin position="385"/>
        <end position="407"/>
    </location>
</feature>
<dbReference type="InterPro" id="IPR003689">
    <property type="entry name" value="ZIP"/>
</dbReference>
<evidence type="ECO:0000256" key="5">
    <source>
        <dbReference type="SAM" id="MobiDB-lite"/>
    </source>
</evidence>
<dbReference type="STRING" id="1447883.A0A2B7Z3G2"/>